<dbReference type="EMBL" id="JAAARO010000021">
    <property type="protein sequence ID" value="KAF5728455.1"/>
    <property type="molecule type" value="Genomic_DNA"/>
</dbReference>
<evidence type="ECO:0000313" key="2">
    <source>
        <dbReference type="EMBL" id="KAF5728455.1"/>
    </source>
</evidence>
<comment type="caution">
    <text evidence="2">The sequence shown here is derived from an EMBL/GenBank/DDBJ whole genome shotgun (WGS) entry which is preliminary data.</text>
</comment>
<gene>
    <name evidence="2" type="ORF">HS088_TW21G00602</name>
</gene>
<dbReference type="FunCoup" id="A0A7J7C3F3">
    <property type="interactions" value="170"/>
</dbReference>
<reference evidence="2 3" key="1">
    <citation type="journal article" date="2020" name="Nat. Commun.">
        <title>Genome of Tripterygium wilfordii and identification of cytochrome P450 involved in triptolide biosynthesis.</title>
        <authorList>
            <person name="Tu L."/>
            <person name="Su P."/>
            <person name="Zhang Z."/>
            <person name="Gao L."/>
            <person name="Wang J."/>
            <person name="Hu T."/>
            <person name="Zhou J."/>
            <person name="Zhang Y."/>
            <person name="Zhao Y."/>
            <person name="Liu Y."/>
            <person name="Song Y."/>
            <person name="Tong Y."/>
            <person name="Lu Y."/>
            <person name="Yang J."/>
            <person name="Xu C."/>
            <person name="Jia M."/>
            <person name="Peters R.J."/>
            <person name="Huang L."/>
            <person name="Gao W."/>
        </authorList>
    </citation>
    <scope>NUCLEOTIDE SEQUENCE [LARGE SCALE GENOMIC DNA]</scope>
    <source>
        <strain evidence="3">cv. XIE 37</strain>
        <tissue evidence="2">Leaf</tissue>
    </source>
</reference>
<dbReference type="AlphaFoldDB" id="A0A7J7C3F3"/>
<proteinExistence type="predicted"/>
<dbReference type="Proteomes" id="UP000593562">
    <property type="component" value="Unassembled WGS sequence"/>
</dbReference>
<accession>A0A7J7C3F3</accession>
<feature type="compositionally biased region" description="Basic and acidic residues" evidence="1">
    <location>
        <begin position="79"/>
        <end position="89"/>
    </location>
</feature>
<name>A0A7J7C3F3_TRIWF</name>
<dbReference type="PANTHER" id="PTHR34570">
    <property type="entry name" value="OS03G0593100 PROTEIN"/>
    <property type="match status" value="1"/>
</dbReference>
<dbReference type="InParanoid" id="A0A7J7C3F3"/>
<organism evidence="2 3">
    <name type="scientific">Tripterygium wilfordii</name>
    <name type="common">Thunder God vine</name>
    <dbReference type="NCBI Taxonomy" id="458696"/>
    <lineage>
        <taxon>Eukaryota</taxon>
        <taxon>Viridiplantae</taxon>
        <taxon>Streptophyta</taxon>
        <taxon>Embryophyta</taxon>
        <taxon>Tracheophyta</taxon>
        <taxon>Spermatophyta</taxon>
        <taxon>Magnoliopsida</taxon>
        <taxon>eudicotyledons</taxon>
        <taxon>Gunneridae</taxon>
        <taxon>Pentapetalae</taxon>
        <taxon>rosids</taxon>
        <taxon>fabids</taxon>
        <taxon>Celastrales</taxon>
        <taxon>Celastraceae</taxon>
        <taxon>Tripterygium</taxon>
    </lineage>
</organism>
<protein>
    <submittedName>
        <fullName evidence="2">Uncharacterized protein</fullName>
    </submittedName>
</protein>
<sequence>MGSSKGCDSTFVHSSIALLQERFRRLEKAKEMRQHRELLRLISEEEQINPITVCEQPKRFFHSELILPPRPPLQGHPDFQPERQNKHIDPQATETPNLTDLWHENKVAHGTHNFDDSDVDTSLHL</sequence>
<evidence type="ECO:0000256" key="1">
    <source>
        <dbReference type="SAM" id="MobiDB-lite"/>
    </source>
</evidence>
<evidence type="ECO:0000313" key="3">
    <source>
        <dbReference type="Proteomes" id="UP000593562"/>
    </source>
</evidence>
<keyword evidence="3" id="KW-1185">Reference proteome</keyword>
<dbReference type="PANTHER" id="PTHR34570:SF12">
    <property type="entry name" value="EXPRESSED PROTEIN"/>
    <property type="match status" value="1"/>
</dbReference>
<feature type="region of interest" description="Disordered" evidence="1">
    <location>
        <begin position="66"/>
        <end position="95"/>
    </location>
</feature>